<feature type="non-terminal residue" evidence="1">
    <location>
        <position position="211"/>
    </location>
</feature>
<dbReference type="VEuPathDB" id="AmoebaDB:EIN_137470"/>
<gene>
    <name evidence="1" type="ORF">EIN_137470</name>
</gene>
<dbReference type="EMBL" id="KB206550">
    <property type="protein sequence ID" value="ELP89920.1"/>
    <property type="molecule type" value="Genomic_DNA"/>
</dbReference>
<dbReference type="RefSeq" id="XP_004256691.1">
    <property type="nucleotide sequence ID" value="XM_004256643.1"/>
</dbReference>
<accession>L7FM26</accession>
<dbReference type="GeneID" id="14888902"/>
<dbReference type="Proteomes" id="UP000014680">
    <property type="component" value="Unassembled WGS sequence"/>
</dbReference>
<keyword evidence="2" id="KW-1185">Reference proteome</keyword>
<proteinExistence type="predicted"/>
<protein>
    <submittedName>
        <fullName evidence="1">Uncharacterized protein</fullName>
    </submittedName>
</protein>
<sequence length="211" mass="23812">MKDVYGDVVTTGCKLENLSVNGTYTGKTLIVDNEKLSNLECNTNSVAMIINGLTNKNTFQCNLDLKKNDFSVIEEQRNSSTEKVIFFVSKNKEIGRVSFLESFIYRNNTLQIREIASNFDGTIFNLEKLEIIGKQNLEKNLSVKCGDVKEVFVMIGNYSNFVCGNIENLEISEAKVEVLKGGKILKVSKDTWKNVGKLEAEVEMKEKKKEK</sequence>
<name>L7FM26_ENTIV</name>
<evidence type="ECO:0000313" key="1">
    <source>
        <dbReference type="EMBL" id="ELP89920.1"/>
    </source>
</evidence>
<dbReference type="AlphaFoldDB" id="L7FM26"/>
<organism evidence="1 2">
    <name type="scientific">Entamoeba invadens IP1</name>
    <dbReference type="NCBI Taxonomy" id="370355"/>
    <lineage>
        <taxon>Eukaryota</taxon>
        <taxon>Amoebozoa</taxon>
        <taxon>Evosea</taxon>
        <taxon>Archamoebae</taxon>
        <taxon>Mastigamoebida</taxon>
        <taxon>Entamoebidae</taxon>
        <taxon>Entamoeba</taxon>
    </lineage>
</organism>
<dbReference type="KEGG" id="eiv:EIN_137470"/>
<reference evidence="1 2" key="1">
    <citation type="submission" date="2012-10" db="EMBL/GenBank/DDBJ databases">
        <authorList>
            <person name="Zafar N."/>
            <person name="Inman J."/>
            <person name="Hall N."/>
            <person name="Lorenzi H."/>
            <person name="Caler E."/>
        </authorList>
    </citation>
    <scope>NUCLEOTIDE SEQUENCE [LARGE SCALE GENOMIC DNA]</scope>
    <source>
        <strain evidence="1 2">IP1</strain>
    </source>
</reference>
<evidence type="ECO:0000313" key="2">
    <source>
        <dbReference type="Proteomes" id="UP000014680"/>
    </source>
</evidence>